<dbReference type="InterPro" id="IPR004843">
    <property type="entry name" value="Calcineurin-like_PHP"/>
</dbReference>
<comment type="similarity">
    <text evidence="2 5">Belongs to the Ap4A hydrolase family.</text>
</comment>
<dbReference type="InterPro" id="IPR004617">
    <property type="entry name" value="ApaH"/>
</dbReference>
<evidence type="ECO:0000313" key="8">
    <source>
        <dbReference type="Proteomes" id="UP000838748"/>
    </source>
</evidence>
<dbReference type="GO" id="GO:0008803">
    <property type="term" value="F:bis(5'-nucleosyl)-tetraphosphatase (symmetrical) activity"/>
    <property type="evidence" value="ECO:0007669"/>
    <property type="project" value="UniProtKB-EC"/>
</dbReference>
<dbReference type="Proteomes" id="UP000838748">
    <property type="component" value="Unassembled WGS sequence"/>
</dbReference>
<dbReference type="PANTHER" id="PTHR40942:SF4">
    <property type="entry name" value="CYTOCHROME C5"/>
    <property type="match status" value="1"/>
</dbReference>
<dbReference type="RefSeq" id="WP_237363076.1">
    <property type="nucleotide sequence ID" value="NZ_CAKLDM010000002.1"/>
</dbReference>
<evidence type="ECO:0000256" key="4">
    <source>
        <dbReference type="ARBA" id="ARBA00049417"/>
    </source>
</evidence>
<dbReference type="PANTHER" id="PTHR40942">
    <property type="match status" value="1"/>
</dbReference>
<name>A0ABM9A7I0_9VIBR</name>
<evidence type="ECO:0000256" key="2">
    <source>
        <dbReference type="ARBA" id="ARBA00005419"/>
    </source>
</evidence>
<dbReference type="InterPro" id="IPR029052">
    <property type="entry name" value="Metallo-depent_PP-like"/>
</dbReference>
<sequence>MSTYVVGDIQGCLDELLSLLKKVSFDKEKDQLWLAGDLVARGPKSLETLRFIKGLGNSAKVVLGNHDLHLLAVSLGRFKAKPKDKTAEILTAKDKGELLSWIREQPLLLEHEEFVLSHAGISPQWDIETARATASEIEVILQSSDWQWLIENMYGDGPDTWSEQLSGIERYRYIINAFTRMRFVDTQGRLDMEQKKPPSQVKNSHLMPWFKYSDRKPIDKTILFGHWAALEGHKSKRFIGLDTGCVWGGSLTMIRWEDKKYFTQQSLNVGD</sequence>
<evidence type="ECO:0000259" key="6">
    <source>
        <dbReference type="Pfam" id="PF00149"/>
    </source>
</evidence>
<keyword evidence="8" id="KW-1185">Reference proteome</keyword>
<gene>
    <name evidence="5 7" type="primary">apaH</name>
    <name evidence="7" type="ORF">VMF7928_03611</name>
</gene>
<dbReference type="Gene3D" id="3.60.21.10">
    <property type="match status" value="1"/>
</dbReference>
<evidence type="ECO:0000313" key="7">
    <source>
        <dbReference type="EMBL" id="CAH0541540.1"/>
    </source>
</evidence>
<dbReference type="EMBL" id="CAKLDM010000002">
    <property type="protein sequence ID" value="CAH0541540.1"/>
    <property type="molecule type" value="Genomic_DNA"/>
</dbReference>
<keyword evidence="3 5" id="KW-0378">Hydrolase</keyword>
<feature type="domain" description="Calcineurin-like phosphoesterase" evidence="6">
    <location>
        <begin position="1"/>
        <end position="159"/>
    </location>
</feature>
<dbReference type="Pfam" id="PF00149">
    <property type="entry name" value="Metallophos"/>
    <property type="match status" value="1"/>
</dbReference>
<evidence type="ECO:0000256" key="3">
    <source>
        <dbReference type="ARBA" id="ARBA00022801"/>
    </source>
</evidence>
<dbReference type="NCBIfam" id="TIGR00668">
    <property type="entry name" value="apaH"/>
    <property type="match status" value="1"/>
</dbReference>
<dbReference type="HAMAP" id="MF_00199">
    <property type="entry name" value="ApaH"/>
    <property type="match status" value="1"/>
</dbReference>
<comment type="function">
    <text evidence="1 5">Hydrolyzes diadenosine 5',5'''-P1,P4-tetraphosphate to yield ADP.</text>
</comment>
<dbReference type="CDD" id="cd07422">
    <property type="entry name" value="MPP_ApaH"/>
    <property type="match status" value="1"/>
</dbReference>
<evidence type="ECO:0000256" key="1">
    <source>
        <dbReference type="ARBA" id="ARBA00003413"/>
    </source>
</evidence>
<proteinExistence type="inferred from homology"/>
<dbReference type="PIRSF" id="PIRSF000903">
    <property type="entry name" value="B5n-ttraPtase_sm"/>
    <property type="match status" value="1"/>
</dbReference>
<evidence type="ECO:0000256" key="5">
    <source>
        <dbReference type="HAMAP-Rule" id="MF_00199"/>
    </source>
</evidence>
<comment type="catalytic activity">
    <reaction evidence="4 5">
        <text>P(1),P(4)-bis(5'-adenosyl) tetraphosphate + H2O = 2 ADP + 2 H(+)</text>
        <dbReference type="Rhea" id="RHEA:24252"/>
        <dbReference type="ChEBI" id="CHEBI:15377"/>
        <dbReference type="ChEBI" id="CHEBI:15378"/>
        <dbReference type="ChEBI" id="CHEBI:58141"/>
        <dbReference type="ChEBI" id="CHEBI:456216"/>
        <dbReference type="EC" id="3.6.1.41"/>
    </reaction>
</comment>
<dbReference type="NCBIfam" id="NF001204">
    <property type="entry name" value="PRK00166.1"/>
    <property type="match status" value="1"/>
</dbReference>
<dbReference type="EC" id="3.6.1.41" evidence="5"/>
<protein>
    <recommendedName>
        <fullName evidence="5">Bis(5'-nucleosyl)-tetraphosphatase, symmetrical</fullName>
        <ecNumber evidence="5">3.6.1.41</ecNumber>
    </recommendedName>
    <alternativeName>
        <fullName evidence="5">Ap4A hydrolase</fullName>
    </alternativeName>
    <alternativeName>
        <fullName evidence="5">Diadenosine 5',5'''-P1,P4-tetraphosphate pyrophosphohydrolase</fullName>
    </alternativeName>
    <alternativeName>
        <fullName evidence="5">Diadenosine tetraphosphatase</fullName>
    </alternativeName>
</protein>
<comment type="caution">
    <text evidence="7">The sequence shown here is derived from an EMBL/GenBank/DDBJ whole genome shotgun (WGS) entry which is preliminary data.</text>
</comment>
<accession>A0ABM9A7I0</accession>
<reference evidence="7" key="1">
    <citation type="submission" date="2021-11" db="EMBL/GenBank/DDBJ databases">
        <authorList>
            <person name="Rodrigo-Torres L."/>
            <person name="Arahal R. D."/>
            <person name="Lucena T."/>
        </authorList>
    </citation>
    <scope>NUCLEOTIDE SEQUENCE</scope>
    <source>
        <strain evidence="7">CECT 7928</strain>
    </source>
</reference>
<dbReference type="SUPFAM" id="SSF56300">
    <property type="entry name" value="Metallo-dependent phosphatases"/>
    <property type="match status" value="1"/>
</dbReference>
<organism evidence="7 8">
    <name type="scientific">Vibrio marisflavi CECT 7928</name>
    <dbReference type="NCBI Taxonomy" id="634439"/>
    <lineage>
        <taxon>Bacteria</taxon>
        <taxon>Pseudomonadati</taxon>
        <taxon>Pseudomonadota</taxon>
        <taxon>Gammaproteobacteria</taxon>
        <taxon>Vibrionales</taxon>
        <taxon>Vibrionaceae</taxon>
        <taxon>Vibrio</taxon>
    </lineage>
</organism>